<dbReference type="EMBL" id="JABFAB010000010">
    <property type="protein sequence ID" value="MBA0661623.1"/>
    <property type="molecule type" value="Genomic_DNA"/>
</dbReference>
<sequence>MFKVHFESTWLTDGCVSPALRKVFEILQKILRGVLHETNTFHLPCGECKITFKDVTLQLDLPVDGLVIVGSAIVTGKVSLCQSLLGKDSNNKCYSLFGNEKHDDKFMASGYRGPDFRSRGEKIYVQRGRRSIKSATNSCGFLGSNSWSSPRGDGKKRPKWEGDKFTDRDRKGSSIVRNSPRTVRRLRHMLKKHNTQVVFFIETKLCKIQMERVRRSYDFWNSIDVFVVGSKGEIKGLPRDEKRMEAFRGAWEECQLLDVGYFGVWFTWEKGNLPETNIRERLDR</sequence>
<keyword evidence="4" id="KW-1185">Reference proteome</keyword>
<comment type="caution">
    <text evidence="3">The sequence shown here is derived from an EMBL/GenBank/DDBJ whole genome shotgun (WGS) entry which is preliminary data.</text>
</comment>
<dbReference type="OrthoDB" id="1935929at2759"/>
<dbReference type="Proteomes" id="UP000593573">
    <property type="component" value="Unassembled WGS sequence"/>
</dbReference>
<proteinExistence type="predicted"/>
<accession>A0A7J8VG57</accession>
<reference evidence="3 4" key="1">
    <citation type="journal article" date="2019" name="Genome Biol. Evol.">
        <title>Insights into the evolution of the New World diploid cottons (Gossypium, subgenus Houzingenia) based on genome sequencing.</title>
        <authorList>
            <person name="Grover C.E."/>
            <person name="Arick M.A. 2nd"/>
            <person name="Thrash A."/>
            <person name="Conover J.L."/>
            <person name="Sanders W.S."/>
            <person name="Peterson D.G."/>
            <person name="Frelichowski J.E."/>
            <person name="Scheffler J.A."/>
            <person name="Scheffler B.E."/>
            <person name="Wendel J.F."/>
        </authorList>
    </citation>
    <scope>NUCLEOTIDE SEQUENCE [LARGE SCALE GENOMIC DNA]</scope>
    <source>
        <strain evidence="3">57</strain>
        <tissue evidence="3">Leaf</tissue>
    </source>
</reference>
<feature type="compositionally biased region" description="Basic and acidic residues" evidence="1">
    <location>
        <begin position="152"/>
        <end position="172"/>
    </location>
</feature>
<name>A0A7J8VG57_9ROSI</name>
<evidence type="ECO:0000256" key="1">
    <source>
        <dbReference type="SAM" id="MobiDB-lite"/>
    </source>
</evidence>
<evidence type="ECO:0000313" key="3">
    <source>
        <dbReference type="EMBL" id="MBA0661623.1"/>
    </source>
</evidence>
<feature type="domain" description="Aminotransferase-like plant mobile" evidence="2">
    <location>
        <begin position="36"/>
        <end position="93"/>
    </location>
</feature>
<organism evidence="3 4">
    <name type="scientific">Gossypium klotzschianum</name>
    <dbReference type="NCBI Taxonomy" id="34286"/>
    <lineage>
        <taxon>Eukaryota</taxon>
        <taxon>Viridiplantae</taxon>
        <taxon>Streptophyta</taxon>
        <taxon>Embryophyta</taxon>
        <taxon>Tracheophyta</taxon>
        <taxon>Spermatophyta</taxon>
        <taxon>Magnoliopsida</taxon>
        <taxon>eudicotyledons</taxon>
        <taxon>Gunneridae</taxon>
        <taxon>Pentapetalae</taxon>
        <taxon>rosids</taxon>
        <taxon>malvids</taxon>
        <taxon>Malvales</taxon>
        <taxon>Malvaceae</taxon>
        <taxon>Malvoideae</taxon>
        <taxon>Gossypium</taxon>
    </lineage>
</organism>
<dbReference type="InterPro" id="IPR019557">
    <property type="entry name" value="AminoTfrase-like_pln_mobile"/>
</dbReference>
<evidence type="ECO:0000259" key="2">
    <source>
        <dbReference type="Pfam" id="PF10536"/>
    </source>
</evidence>
<dbReference type="Pfam" id="PF10536">
    <property type="entry name" value="PMD"/>
    <property type="match status" value="1"/>
</dbReference>
<protein>
    <recommendedName>
        <fullName evidence="2">Aminotransferase-like plant mobile domain-containing protein</fullName>
    </recommendedName>
</protein>
<evidence type="ECO:0000313" key="4">
    <source>
        <dbReference type="Proteomes" id="UP000593573"/>
    </source>
</evidence>
<gene>
    <name evidence="3" type="ORF">Goklo_005899</name>
</gene>
<dbReference type="AlphaFoldDB" id="A0A7J8VG57"/>
<feature type="region of interest" description="Disordered" evidence="1">
    <location>
        <begin position="143"/>
        <end position="174"/>
    </location>
</feature>